<evidence type="ECO:0000256" key="7">
    <source>
        <dbReference type="ARBA" id="ARBA00022729"/>
    </source>
</evidence>
<keyword evidence="6" id="KW-0812">Transmembrane</keyword>
<evidence type="ECO:0000313" key="17">
    <source>
        <dbReference type="EMBL" id="VAX11608.1"/>
    </source>
</evidence>
<evidence type="ECO:0000256" key="9">
    <source>
        <dbReference type="ARBA" id="ARBA00023065"/>
    </source>
</evidence>
<dbReference type="PANTHER" id="PTHR33619">
    <property type="entry name" value="POLYSACCHARIDE EXPORT PROTEIN GFCE-RELATED"/>
    <property type="match status" value="1"/>
</dbReference>
<comment type="similarity">
    <text evidence="2">Belongs to the BexD/CtrA/VexA family.</text>
</comment>
<evidence type="ECO:0008006" key="18">
    <source>
        <dbReference type="Google" id="ProtNLM"/>
    </source>
</evidence>
<evidence type="ECO:0000256" key="10">
    <source>
        <dbReference type="ARBA" id="ARBA00023114"/>
    </source>
</evidence>
<dbReference type="Gene3D" id="3.30.1950.10">
    <property type="entry name" value="wza like domain"/>
    <property type="match status" value="2"/>
</dbReference>
<keyword evidence="5" id="KW-0762">Sugar transport</keyword>
<keyword evidence="7" id="KW-0732">Signal</keyword>
<gene>
    <name evidence="17" type="ORF">MNBD_GAMMA26-9</name>
</gene>
<keyword evidence="11" id="KW-0472">Membrane</keyword>
<organism evidence="17">
    <name type="scientific">hydrothermal vent metagenome</name>
    <dbReference type="NCBI Taxonomy" id="652676"/>
    <lineage>
        <taxon>unclassified sequences</taxon>
        <taxon>metagenomes</taxon>
        <taxon>ecological metagenomes</taxon>
    </lineage>
</organism>
<keyword evidence="14" id="KW-0449">Lipoprotein</keyword>
<dbReference type="Pfam" id="PF22461">
    <property type="entry name" value="SLBB_2"/>
    <property type="match status" value="1"/>
</dbReference>
<sequence length="342" mass="37269">MKYRMSKWLVLFLAINTIIISGCSVRPSKDGGEGIVSHVVEASPAADHNLKSLVYKIGPGDSLEVFYYKNYSNSAEYKLGLGDKLFINVYDHENFSREVIILPDGTVTIPKHGVIKAEGLTISELDDVITNLHGKELNAPEVDVLIVKAQSRTNEFLSTLSGGKILGASKQVKVRTDGLAVFPAIGGVVLEGLTISEAQHVIMDKYQNILNYVAVTLSLSDSAQQSIAVVGEVKNPGVYTVSNPIVPHYALALAGGEETTADLEQIAILRTRSDGSLETILLSANTAATWKENRLNNNFIMAGDVVYVPRTDVSYINLFIDQYIRKMLPFTFSLGGFWSLGQ</sequence>
<name>A0A3B1BJK8_9ZZZZ</name>
<reference evidence="17" key="1">
    <citation type="submission" date="2018-06" db="EMBL/GenBank/DDBJ databases">
        <authorList>
            <person name="Zhirakovskaya E."/>
        </authorList>
    </citation>
    <scope>NUCLEOTIDE SEQUENCE</scope>
</reference>
<evidence type="ECO:0000256" key="13">
    <source>
        <dbReference type="ARBA" id="ARBA00023237"/>
    </source>
</evidence>
<evidence type="ECO:0000256" key="8">
    <source>
        <dbReference type="ARBA" id="ARBA00023047"/>
    </source>
</evidence>
<dbReference type="InterPro" id="IPR054765">
    <property type="entry name" value="SLBB_dom"/>
</dbReference>
<evidence type="ECO:0000256" key="3">
    <source>
        <dbReference type="ARBA" id="ARBA00022448"/>
    </source>
</evidence>
<dbReference type="GO" id="GO:0006811">
    <property type="term" value="P:monoatomic ion transport"/>
    <property type="evidence" value="ECO:0007669"/>
    <property type="project" value="UniProtKB-KW"/>
</dbReference>
<keyword evidence="12" id="KW-0564">Palmitate</keyword>
<keyword evidence="4" id="KW-1134">Transmembrane beta strand</keyword>
<feature type="domain" description="SLBB" evidence="16">
    <location>
        <begin position="225"/>
        <end position="308"/>
    </location>
</feature>
<keyword evidence="13" id="KW-0998">Cell outer membrane</keyword>
<evidence type="ECO:0000256" key="2">
    <source>
        <dbReference type="ARBA" id="ARBA00009450"/>
    </source>
</evidence>
<evidence type="ECO:0000256" key="5">
    <source>
        <dbReference type="ARBA" id="ARBA00022597"/>
    </source>
</evidence>
<evidence type="ECO:0000256" key="11">
    <source>
        <dbReference type="ARBA" id="ARBA00023136"/>
    </source>
</evidence>
<keyword evidence="10" id="KW-0626">Porin</keyword>
<evidence type="ECO:0000259" key="15">
    <source>
        <dbReference type="Pfam" id="PF02563"/>
    </source>
</evidence>
<keyword evidence="8" id="KW-0625">Polysaccharide transport</keyword>
<evidence type="ECO:0000256" key="12">
    <source>
        <dbReference type="ARBA" id="ARBA00023139"/>
    </source>
</evidence>
<feature type="domain" description="Polysaccharide export protein N-terminal" evidence="15">
    <location>
        <begin position="73"/>
        <end position="146"/>
    </location>
</feature>
<keyword evidence="3" id="KW-0813">Transport</keyword>
<feature type="domain" description="Polysaccharide export protein N-terminal" evidence="15">
    <location>
        <begin position="170"/>
        <end position="219"/>
    </location>
</feature>
<keyword evidence="9" id="KW-0406">Ion transport</keyword>
<dbReference type="EMBL" id="UOFX01000089">
    <property type="protein sequence ID" value="VAX11608.1"/>
    <property type="molecule type" value="Genomic_DNA"/>
</dbReference>
<evidence type="ECO:0000256" key="4">
    <source>
        <dbReference type="ARBA" id="ARBA00022452"/>
    </source>
</evidence>
<dbReference type="Pfam" id="PF02563">
    <property type="entry name" value="Poly_export"/>
    <property type="match status" value="2"/>
</dbReference>
<evidence type="ECO:0000259" key="16">
    <source>
        <dbReference type="Pfam" id="PF22461"/>
    </source>
</evidence>
<accession>A0A3B1BJK8</accession>
<dbReference type="GO" id="GO:0046930">
    <property type="term" value="C:pore complex"/>
    <property type="evidence" value="ECO:0007669"/>
    <property type="project" value="UniProtKB-KW"/>
</dbReference>
<dbReference type="GO" id="GO:0015159">
    <property type="term" value="F:polysaccharide transmembrane transporter activity"/>
    <property type="evidence" value="ECO:0007669"/>
    <property type="project" value="InterPro"/>
</dbReference>
<dbReference type="InterPro" id="IPR049712">
    <property type="entry name" value="Poly_export"/>
</dbReference>
<dbReference type="AlphaFoldDB" id="A0A3B1BJK8"/>
<evidence type="ECO:0000256" key="1">
    <source>
        <dbReference type="ARBA" id="ARBA00004571"/>
    </source>
</evidence>
<dbReference type="GO" id="GO:0015288">
    <property type="term" value="F:porin activity"/>
    <property type="evidence" value="ECO:0007669"/>
    <property type="project" value="UniProtKB-KW"/>
</dbReference>
<proteinExistence type="inferred from homology"/>
<dbReference type="PANTHER" id="PTHR33619:SF3">
    <property type="entry name" value="POLYSACCHARIDE EXPORT PROTEIN GFCE-RELATED"/>
    <property type="match status" value="1"/>
</dbReference>
<evidence type="ECO:0000256" key="6">
    <source>
        <dbReference type="ARBA" id="ARBA00022692"/>
    </source>
</evidence>
<dbReference type="GO" id="GO:0009279">
    <property type="term" value="C:cell outer membrane"/>
    <property type="evidence" value="ECO:0007669"/>
    <property type="project" value="UniProtKB-SubCell"/>
</dbReference>
<evidence type="ECO:0000256" key="14">
    <source>
        <dbReference type="ARBA" id="ARBA00023288"/>
    </source>
</evidence>
<comment type="subcellular location">
    <subcellularLocation>
        <location evidence="1">Cell outer membrane</location>
        <topology evidence="1">Multi-pass membrane protein</topology>
    </subcellularLocation>
</comment>
<protein>
    <recommendedName>
        <fullName evidence="18">Soluble ligand binding domain-containing protein</fullName>
    </recommendedName>
</protein>
<dbReference type="InterPro" id="IPR003715">
    <property type="entry name" value="Poly_export_N"/>
</dbReference>
<dbReference type="PROSITE" id="PS51257">
    <property type="entry name" value="PROKAR_LIPOPROTEIN"/>
    <property type="match status" value="1"/>
</dbReference>
<dbReference type="Gene3D" id="3.10.560.10">
    <property type="entry name" value="Outer membrane lipoprotein wza domain like"/>
    <property type="match status" value="1"/>
</dbReference>